<dbReference type="Proteomes" id="UP000002028">
    <property type="component" value="Plasmid pSLIN03"/>
</dbReference>
<dbReference type="PIRSF" id="PIRSF032620">
    <property type="entry name" value="UCP032620"/>
    <property type="match status" value="1"/>
</dbReference>
<feature type="domain" description="CD-NTase-associated protein 12/Pycsar effector protein TIR" evidence="1">
    <location>
        <begin position="4"/>
        <end position="125"/>
    </location>
</feature>
<dbReference type="GO" id="GO:0050135">
    <property type="term" value="F:NADP+ nucleosidase activity"/>
    <property type="evidence" value="ECO:0007669"/>
    <property type="project" value="InterPro"/>
</dbReference>
<evidence type="ECO:0000313" key="3">
    <source>
        <dbReference type="Proteomes" id="UP000002028"/>
    </source>
</evidence>
<evidence type="ECO:0000259" key="1">
    <source>
        <dbReference type="Pfam" id="PF10137"/>
    </source>
</evidence>
<dbReference type="KEGG" id="sli:Slin_6984"/>
<sequence length="151" mass="17187">MSKKIFLVHGHNEEMKQSVARVLEKLGFEPVILHEQPSKGLTIIEKFSDYSNVSYAIVLLSADDLAHSKHENDEKSRYRARQNVILELGYFLGKLGRNKVLTLFEASKNIEIPSDFSGVLYVPYDGNESWKFTVAKELKAVGFDLDVNRLL</sequence>
<reference evidence="2 3" key="1">
    <citation type="journal article" date="2010" name="Stand. Genomic Sci.">
        <title>Complete genome sequence of Spirosoma linguale type strain (1).</title>
        <authorList>
            <person name="Lail K."/>
            <person name="Sikorski J."/>
            <person name="Saunders E."/>
            <person name="Lapidus A."/>
            <person name="Glavina Del Rio T."/>
            <person name="Copeland A."/>
            <person name="Tice H."/>
            <person name="Cheng J.-F."/>
            <person name="Lucas S."/>
            <person name="Nolan M."/>
            <person name="Bruce D."/>
            <person name="Goodwin L."/>
            <person name="Pitluck S."/>
            <person name="Ivanova N."/>
            <person name="Mavromatis K."/>
            <person name="Ovchinnikova G."/>
            <person name="Pati A."/>
            <person name="Chen A."/>
            <person name="Palaniappan K."/>
            <person name="Land M."/>
            <person name="Hauser L."/>
            <person name="Chang Y.-J."/>
            <person name="Jeffries C.D."/>
            <person name="Chain P."/>
            <person name="Brettin T."/>
            <person name="Detter J.C."/>
            <person name="Schuetze A."/>
            <person name="Rohde M."/>
            <person name="Tindall B.J."/>
            <person name="Goeker M."/>
            <person name="Bristow J."/>
            <person name="Eisen J.A."/>
            <person name="Markowitz V."/>
            <person name="Hugenholtz P."/>
            <person name="Kyrpides N.C."/>
            <person name="Klenk H.-P."/>
            <person name="Chen F."/>
        </authorList>
    </citation>
    <scope>NUCLEOTIDE SEQUENCE [LARGE SCALE GENOMIC DNA]</scope>
    <source>
        <strain evidence="3">ATCC 33905 / DSM 74 / LMG 10896 / Claus 1</strain>
    </source>
</reference>
<dbReference type="AlphaFoldDB" id="D2QVU6"/>
<dbReference type="InterPro" id="IPR019302">
    <property type="entry name" value="CAP12/PCTIR_TIR_dom"/>
</dbReference>
<proteinExistence type="predicted"/>
<dbReference type="EMBL" id="CP001772">
    <property type="protein sequence ID" value="ADB42928.1"/>
    <property type="molecule type" value="Genomic_DNA"/>
</dbReference>
<geneLocation type="plasmid" evidence="2 3">
    <name>pSLIN03</name>
</geneLocation>
<protein>
    <submittedName>
        <fullName evidence="2">Nucleotide-binding protein, predicted, TIR-like protein</fullName>
    </submittedName>
</protein>
<keyword evidence="3" id="KW-1185">Reference proteome</keyword>
<organism evidence="2 3">
    <name type="scientific">Spirosoma linguale (strain ATCC 33905 / DSM 74 / LMG 10896 / Claus 1)</name>
    <dbReference type="NCBI Taxonomy" id="504472"/>
    <lineage>
        <taxon>Bacteria</taxon>
        <taxon>Pseudomonadati</taxon>
        <taxon>Bacteroidota</taxon>
        <taxon>Cytophagia</taxon>
        <taxon>Cytophagales</taxon>
        <taxon>Cytophagaceae</taxon>
        <taxon>Spirosoma</taxon>
    </lineage>
</organism>
<dbReference type="InterPro" id="IPR014571">
    <property type="entry name" value="UCP032620"/>
</dbReference>
<name>D2QVU6_SPILD</name>
<evidence type="ECO:0000313" key="2">
    <source>
        <dbReference type="EMBL" id="ADB42928.1"/>
    </source>
</evidence>
<accession>D2QVU6</accession>
<keyword evidence="2" id="KW-0614">Plasmid</keyword>
<dbReference type="RefSeq" id="WP_012931405.1">
    <property type="nucleotide sequence ID" value="NC_013733.1"/>
</dbReference>
<gene>
    <name evidence="2" type="ordered locus">Slin_6984</name>
</gene>
<dbReference type="Pfam" id="PF10137">
    <property type="entry name" value="CAP12-PCTIR_TIR"/>
    <property type="match status" value="1"/>
</dbReference>
<dbReference type="HOGENOM" id="CLU_149237_0_0_10"/>